<proteinExistence type="predicted"/>
<dbReference type="EMBL" id="CM017328">
    <property type="protein sequence ID" value="KAE8125839.1"/>
    <property type="molecule type" value="Genomic_DNA"/>
</dbReference>
<evidence type="ECO:0000256" key="1">
    <source>
        <dbReference type="SAM" id="MobiDB-lite"/>
    </source>
</evidence>
<feature type="domain" description="Single-stranded DNA binding protein Ssb-like OB fold" evidence="2">
    <location>
        <begin position="31"/>
        <end position="122"/>
    </location>
</feature>
<dbReference type="AlphaFoldDB" id="A0A5N6RVX4"/>
<dbReference type="InterPro" id="IPR012340">
    <property type="entry name" value="NA-bd_OB-fold"/>
</dbReference>
<name>A0A5N6RVX4_9ROSI</name>
<dbReference type="OrthoDB" id="2274046at2759"/>
<keyword evidence="4" id="KW-1185">Reference proteome</keyword>
<dbReference type="PANTHER" id="PTHR31472:SF13">
    <property type="entry name" value="OB DOMAIN-CONTAINING PROTEIN"/>
    <property type="match status" value="1"/>
</dbReference>
<dbReference type="PANTHER" id="PTHR31472">
    <property type="entry name" value="OS05G0244600 PROTEIN"/>
    <property type="match status" value="1"/>
</dbReference>
<protein>
    <recommendedName>
        <fullName evidence="2">Single-stranded DNA binding protein Ssb-like OB fold domain-containing protein</fullName>
    </recommendedName>
</protein>
<accession>A0A5N6RVX4</accession>
<gene>
    <name evidence="3" type="ORF">FH972_020609</name>
</gene>
<dbReference type="SUPFAM" id="SSF50249">
    <property type="entry name" value="Nucleic acid-binding proteins"/>
    <property type="match status" value="1"/>
</dbReference>
<dbReference type="Gene3D" id="2.40.50.140">
    <property type="entry name" value="Nucleic acid-binding proteins"/>
    <property type="match status" value="1"/>
</dbReference>
<dbReference type="InterPro" id="IPR048970">
    <property type="entry name" value="OB_Ssb-like"/>
</dbReference>
<sequence length="149" mass="16459">MASSTSPEPSQPPLDAKPVLRKPEFKKVEQLKPSTTGHTLTVVVLSSNTVLAKGRSVSHHLRQTRIAECVVGDDTGTIVFTARNEQVDMMQPGTTVILRNAKIDMFKGSMRLAVDKWGRVEVTEPANFVVKEDNNLSLVEYELVNVVEE</sequence>
<evidence type="ECO:0000313" key="4">
    <source>
        <dbReference type="Proteomes" id="UP000327013"/>
    </source>
</evidence>
<evidence type="ECO:0000313" key="3">
    <source>
        <dbReference type="EMBL" id="KAE8125839.1"/>
    </source>
</evidence>
<organism evidence="3 4">
    <name type="scientific">Carpinus fangiana</name>
    <dbReference type="NCBI Taxonomy" id="176857"/>
    <lineage>
        <taxon>Eukaryota</taxon>
        <taxon>Viridiplantae</taxon>
        <taxon>Streptophyta</taxon>
        <taxon>Embryophyta</taxon>
        <taxon>Tracheophyta</taxon>
        <taxon>Spermatophyta</taxon>
        <taxon>Magnoliopsida</taxon>
        <taxon>eudicotyledons</taxon>
        <taxon>Gunneridae</taxon>
        <taxon>Pentapetalae</taxon>
        <taxon>rosids</taxon>
        <taxon>fabids</taxon>
        <taxon>Fagales</taxon>
        <taxon>Betulaceae</taxon>
        <taxon>Carpinus</taxon>
    </lineage>
</organism>
<dbReference type="CDD" id="cd04491">
    <property type="entry name" value="SoSSB_OBF"/>
    <property type="match status" value="1"/>
</dbReference>
<feature type="region of interest" description="Disordered" evidence="1">
    <location>
        <begin position="1"/>
        <end position="22"/>
    </location>
</feature>
<dbReference type="Pfam" id="PF21473">
    <property type="entry name" value="OB_Ssb-like"/>
    <property type="match status" value="1"/>
</dbReference>
<reference evidence="3 4" key="1">
    <citation type="submission" date="2019-06" db="EMBL/GenBank/DDBJ databases">
        <title>A chromosomal-level reference genome of Carpinus fangiana (Coryloideae, Betulaceae).</title>
        <authorList>
            <person name="Yang X."/>
            <person name="Wang Z."/>
            <person name="Zhang L."/>
            <person name="Hao G."/>
            <person name="Liu J."/>
            <person name="Yang Y."/>
        </authorList>
    </citation>
    <scope>NUCLEOTIDE SEQUENCE [LARGE SCALE GENOMIC DNA]</scope>
    <source>
        <strain evidence="3">Cfa_2016G</strain>
        <tissue evidence="3">Leaf</tissue>
    </source>
</reference>
<evidence type="ECO:0000259" key="2">
    <source>
        <dbReference type="Pfam" id="PF21473"/>
    </source>
</evidence>
<dbReference type="Proteomes" id="UP000327013">
    <property type="component" value="Chromosome 8"/>
</dbReference>